<dbReference type="PANTHER" id="PTHR46313:SF3">
    <property type="entry name" value="PROLYCOPENE ISOMERASE, CHLOROPLASTIC"/>
    <property type="match status" value="1"/>
</dbReference>
<organism evidence="2 3">
    <name type="scientific">Mangrovivirga cuniculi</name>
    <dbReference type="NCBI Taxonomy" id="2715131"/>
    <lineage>
        <taxon>Bacteria</taxon>
        <taxon>Pseudomonadati</taxon>
        <taxon>Bacteroidota</taxon>
        <taxon>Cytophagia</taxon>
        <taxon>Cytophagales</taxon>
        <taxon>Mangrovivirgaceae</taxon>
        <taxon>Mangrovivirga</taxon>
    </lineage>
</organism>
<dbReference type="Pfam" id="PF01593">
    <property type="entry name" value="Amino_oxidase"/>
    <property type="match status" value="1"/>
</dbReference>
<dbReference type="KEGG" id="fpf:DCC35_09880"/>
<dbReference type="OrthoDB" id="9789960at2"/>
<sequence>MKNTDVAIVGSGLSSLVSAALLATEGVKVSIFEQNYLPGGCTSSYWRKGYTFDSGATTIVGFDDGMPMKIFSDRTGIDFHLRKLDPPMQVHMPDKKVLTRYNDINSWIKEAETYWGGDAELRKFWKEMHQVSKRVWKVSGQQTQFPPSKAKDLISLVKNFKPGQLKLVPEVFKTVQQEIDNYKLNDLKHFKQFINEQLLISAQNFAEEVNKPFGAAALCYTNYSNYYADGGLMGLIQPIIDYLEEMGVDLMLRNPVENISKENGGYSLKTKKGEFTSKYLISGIPVNNTVQLCDFEIRRSNTSKIMPSEKLYSAFQMGIGFKGRLNSEAIHHQILLDNKIQELDAESFFLSVNHPKDKFRAPEGHSVANISMHIRNPGNTRFEKEDVVERVLKELDQRNLIKRDSVDYLHSSTQFSWEKWTNRAFGFVGGYPQYYSIKPWQMIDARIDGDKAYQCGDSTYPGQGIPGVALSGMIAVEKLKADWL</sequence>
<reference evidence="2 3" key="1">
    <citation type="submission" date="2018-04" db="EMBL/GenBank/DDBJ databases">
        <title>Complete genome uncultured novel isolate.</title>
        <authorList>
            <person name="Merlino G."/>
        </authorList>
    </citation>
    <scope>NUCLEOTIDE SEQUENCE [LARGE SCALE GENOMIC DNA]</scope>
    <source>
        <strain evidence="3">R1DC9</strain>
    </source>
</reference>
<dbReference type="InterPro" id="IPR002937">
    <property type="entry name" value="Amino_oxidase"/>
</dbReference>
<dbReference type="AlphaFoldDB" id="A0A4D7JQH1"/>
<dbReference type="PANTHER" id="PTHR46313">
    <property type="match status" value="1"/>
</dbReference>
<evidence type="ECO:0000313" key="2">
    <source>
        <dbReference type="EMBL" id="QCK15032.1"/>
    </source>
</evidence>
<dbReference type="RefSeq" id="WP_137090618.1">
    <property type="nucleotide sequence ID" value="NZ_CP028923.1"/>
</dbReference>
<dbReference type="InterPro" id="IPR045892">
    <property type="entry name" value="CrtISO-like"/>
</dbReference>
<name>A0A4D7JQH1_9BACT</name>
<dbReference type="InterPro" id="IPR036188">
    <property type="entry name" value="FAD/NAD-bd_sf"/>
</dbReference>
<proteinExistence type="predicted"/>
<keyword evidence="3" id="KW-1185">Reference proteome</keyword>
<protein>
    <submittedName>
        <fullName evidence="2">Amine oxidase</fullName>
    </submittedName>
</protein>
<dbReference type="SUPFAM" id="SSF51905">
    <property type="entry name" value="FAD/NAD(P)-binding domain"/>
    <property type="match status" value="1"/>
</dbReference>
<feature type="domain" description="Amine oxidase" evidence="1">
    <location>
        <begin position="16"/>
        <end position="477"/>
    </location>
</feature>
<dbReference type="GO" id="GO:0016116">
    <property type="term" value="P:carotenoid metabolic process"/>
    <property type="evidence" value="ECO:0007669"/>
    <property type="project" value="InterPro"/>
</dbReference>
<dbReference type="GO" id="GO:0016491">
    <property type="term" value="F:oxidoreductase activity"/>
    <property type="evidence" value="ECO:0007669"/>
    <property type="project" value="InterPro"/>
</dbReference>
<dbReference type="Proteomes" id="UP000298616">
    <property type="component" value="Chromosome"/>
</dbReference>
<evidence type="ECO:0000313" key="3">
    <source>
        <dbReference type="Proteomes" id="UP000298616"/>
    </source>
</evidence>
<evidence type="ECO:0000259" key="1">
    <source>
        <dbReference type="Pfam" id="PF01593"/>
    </source>
</evidence>
<accession>A0A4D7JQH1</accession>
<dbReference type="Gene3D" id="3.50.50.60">
    <property type="entry name" value="FAD/NAD(P)-binding domain"/>
    <property type="match status" value="2"/>
</dbReference>
<dbReference type="EMBL" id="CP028923">
    <property type="protein sequence ID" value="QCK15032.1"/>
    <property type="molecule type" value="Genomic_DNA"/>
</dbReference>
<gene>
    <name evidence="2" type="ORF">DCC35_09880</name>
</gene>